<keyword evidence="2" id="KW-0479">Metal-binding</keyword>
<evidence type="ECO:0000256" key="2">
    <source>
        <dbReference type="ARBA" id="ARBA00022723"/>
    </source>
</evidence>
<feature type="signal peptide" evidence="6">
    <location>
        <begin position="1"/>
        <end position="34"/>
    </location>
</feature>
<dbReference type="InterPro" id="IPR039650">
    <property type="entry name" value="HdrA-like"/>
</dbReference>
<dbReference type="GO" id="GO:0016491">
    <property type="term" value="F:oxidoreductase activity"/>
    <property type="evidence" value="ECO:0007669"/>
    <property type="project" value="UniProtKB-KW"/>
</dbReference>
<evidence type="ECO:0000256" key="5">
    <source>
        <dbReference type="ARBA" id="ARBA00023014"/>
    </source>
</evidence>
<dbReference type="GO" id="GO:0046872">
    <property type="term" value="F:metal ion binding"/>
    <property type="evidence" value="ECO:0007669"/>
    <property type="project" value="UniProtKB-KW"/>
</dbReference>
<keyword evidence="9" id="KW-1185">Reference proteome</keyword>
<keyword evidence="3" id="KW-0560">Oxidoreductase</keyword>
<evidence type="ECO:0000256" key="4">
    <source>
        <dbReference type="ARBA" id="ARBA00023004"/>
    </source>
</evidence>
<evidence type="ECO:0000256" key="3">
    <source>
        <dbReference type="ARBA" id="ARBA00023002"/>
    </source>
</evidence>
<dbReference type="AlphaFoldDB" id="A0A7W8DNF4"/>
<evidence type="ECO:0000259" key="7">
    <source>
        <dbReference type="Pfam" id="PF25275"/>
    </source>
</evidence>
<gene>
    <name evidence="8" type="ORF">HNQ64_000718</name>
</gene>
<keyword evidence="1" id="KW-0004">4Fe-4S</keyword>
<name>A0A7W8DNF4_9BACT</name>
<dbReference type="GO" id="GO:0051539">
    <property type="term" value="F:4 iron, 4 sulfur cluster binding"/>
    <property type="evidence" value="ECO:0007669"/>
    <property type="project" value="UniProtKB-KW"/>
</dbReference>
<dbReference type="InterPro" id="IPR033803">
    <property type="entry name" value="CBD-like_Golvesin-Xly"/>
</dbReference>
<dbReference type="EMBL" id="JACHIF010000001">
    <property type="protein sequence ID" value="MBB5036484.1"/>
    <property type="molecule type" value="Genomic_DNA"/>
</dbReference>
<feature type="chain" id="PRO_5031037121" description="Golvesin/Xly CBD-like domain-containing protein" evidence="6">
    <location>
        <begin position="35"/>
        <end position="692"/>
    </location>
</feature>
<keyword evidence="6" id="KW-0732">Signal</keyword>
<dbReference type="PANTHER" id="PTHR43498">
    <property type="entry name" value="FERREDOXIN:COB-COM HETERODISULFIDE REDUCTASE SUBUNIT A"/>
    <property type="match status" value="1"/>
</dbReference>
<dbReference type="Pfam" id="PF12831">
    <property type="entry name" value="FAD_oxidored"/>
    <property type="match status" value="1"/>
</dbReference>
<proteinExistence type="predicted"/>
<organism evidence="8 9">
    <name type="scientific">Prosthecobacter dejongeii</name>
    <dbReference type="NCBI Taxonomy" id="48465"/>
    <lineage>
        <taxon>Bacteria</taxon>
        <taxon>Pseudomonadati</taxon>
        <taxon>Verrucomicrobiota</taxon>
        <taxon>Verrucomicrobiia</taxon>
        <taxon>Verrucomicrobiales</taxon>
        <taxon>Verrucomicrobiaceae</taxon>
        <taxon>Prosthecobacter</taxon>
    </lineage>
</organism>
<dbReference type="Proteomes" id="UP000534294">
    <property type="component" value="Unassembled WGS sequence"/>
</dbReference>
<keyword evidence="5" id="KW-0411">Iron-sulfur</keyword>
<dbReference type="Pfam" id="PF25275">
    <property type="entry name" value="Golvesin_C"/>
    <property type="match status" value="1"/>
</dbReference>
<comment type="caution">
    <text evidence="8">The sequence shown here is derived from an EMBL/GenBank/DDBJ whole genome shotgun (WGS) entry which is preliminary data.</text>
</comment>
<dbReference type="InterPro" id="IPR036188">
    <property type="entry name" value="FAD/NAD-bd_sf"/>
</dbReference>
<dbReference type="PANTHER" id="PTHR43498:SF1">
    <property type="entry name" value="COB--COM HETERODISULFIDE REDUCTASE IRON-SULFUR SUBUNIT A"/>
    <property type="match status" value="1"/>
</dbReference>
<accession>A0A7W8DNF4</accession>
<reference evidence="8 9" key="1">
    <citation type="submission" date="2020-08" db="EMBL/GenBank/DDBJ databases">
        <title>Genomic Encyclopedia of Type Strains, Phase IV (KMG-IV): sequencing the most valuable type-strain genomes for metagenomic binning, comparative biology and taxonomic classification.</title>
        <authorList>
            <person name="Goeker M."/>
        </authorList>
    </citation>
    <scope>NUCLEOTIDE SEQUENCE [LARGE SCALE GENOMIC DNA]</scope>
    <source>
        <strain evidence="8 9">DSM 12251</strain>
    </source>
</reference>
<evidence type="ECO:0000256" key="6">
    <source>
        <dbReference type="SAM" id="SignalP"/>
    </source>
</evidence>
<evidence type="ECO:0000256" key="1">
    <source>
        <dbReference type="ARBA" id="ARBA00022485"/>
    </source>
</evidence>
<evidence type="ECO:0000313" key="9">
    <source>
        <dbReference type="Proteomes" id="UP000534294"/>
    </source>
</evidence>
<evidence type="ECO:0000313" key="8">
    <source>
        <dbReference type="EMBL" id="MBB5036484.1"/>
    </source>
</evidence>
<dbReference type="SUPFAM" id="SSF51905">
    <property type="entry name" value="FAD/NAD(P)-binding domain"/>
    <property type="match status" value="1"/>
</dbReference>
<keyword evidence="4" id="KW-0408">Iron</keyword>
<dbReference type="Gene3D" id="3.50.50.60">
    <property type="entry name" value="FAD/NAD(P)-binding domain"/>
    <property type="match status" value="1"/>
</dbReference>
<protein>
    <recommendedName>
        <fullName evidence="7">Golvesin/Xly CBD-like domain-containing protein</fullName>
    </recommendedName>
</protein>
<sequence length="692" mass="75196">MALTHKTPPVLLCYSSTMRTQLLSFLCLTSLLSAAEVDLVVYGGTPAGISAGITAAREGAKVVIIEPTQWIGGLVTGGLCRTDVGREQTIGGFPREFFSRAAAAQPGTSMWYAEPKTNLATFKTMLEEAGVEVVTAQSLKSITKEGPRITRLTTSAGTTYQGKMFVDASYEGDLMAAAKVSYIVGRESQAHYGESLAGYYPMPIRPRTVEVMESDCPSIGGTGPSYIHGTPAGISGLDAAGKPIFGVYAAPQLQPGSADHRTQAYNFRICVTQRPDLKVPFPKPATYDPAKYELLLRLIRAFPGVRFGRLFHLGGVANDKYDLNAQGLFSTDYPGANTAYPEGDAATRAQIWQDHVDFIQGMLWFLGHDERVPQSLRDQCNSWGLCKDEFADNQYWPYALYVREGRRMIGEYVMVQKDLQNDIFKEDSVGMGSFVIDCHIVQRILAEDGTVRDEGSFPDAPALPYQIAYRSLTPKLTECENLLVPVCLSASHIAYCSLRMEPVYMALGQASGLAAVMAMQNKTSVQAIDTKALKQKLLDQKAVLELAELATMARSSKLPGLVMDDQDAERVGHWQGSTYGSTLDGSSRHDENLEKGSKSVIYRLKVPATGRYEVRVSYASAPNRASNVPVSIAHAKGSTQVLVNQKKVPPVDKLFISLGTFSFKADQDAVITISTQATDGIVGADAVQLLPQ</sequence>
<feature type="domain" description="Golvesin/Xly CBD-like" evidence="7">
    <location>
        <begin position="562"/>
        <end position="689"/>
    </location>
</feature>